<evidence type="ECO:0000256" key="1">
    <source>
        <dbReference type="SAM" id="Coils"/>
    </source>
</evidence>
<comment type="caution">
    <text evidence="3">The sequence shown here is derived from an EMBL/GenBank/DDBJ whole genome shotgun (WGS) entry which is preliminary data.</text>
</comment>
<protein>
    <recommendedName>
        <fullName evidence="5">BZIP domain-containing protein</fullName>
    </recommendedName>
</protein>
<dbReference type="Proteomes" id="UP000813385">
    <property type="component" value="Unassembled WGS sequence"/>
</dbReference>
<keyword evidence="4" id="KW-1185">Reference proteome</keyword>
<evidence type="ECO:0000313" key="4">
    <source>
        <dbReference type="Proteomes" id="UP000813385"/>
    </source>
</evidence>
<dbReference type="PANTHER" id="PTHR42070">
    <property type="entry name" value="FILAMENT ASSOCIATED PROTEIN, PUTATIVE (AFU_ORTHOLOGUE AFUA_8G06630)-RELATED"/>
    <property type="match status" value="1"/>
</dbReference>
<dbReference type="PANTHER" id="PTHR42070:SF1">
    <property type="entry name" value="FILAMENT ASSOCIATED PROTEIN, PUTATIVE (AFU_ORTHOLOGUE AFUA_8G06630)-RELATED"/>
    <property type="match status" value="1"/>
</dbReference>
<dbReference type="OrthoDB" id="4505928at2759"/>
<gene>
    <name evidence="3" type="ORF">B0T11DRAFT_279836</name>
</gene>
<organism evidence="3 4">
    <name type="scientific">Plectosphaerella cucumerina</name>
    <dbReference type="NCBI Taxonomy" id="40658"/>
    <lineage>
        <taxon>Eukaryota</taxon>
        <taxon>Fungi</taxon>
        <taxon>Dikarya</taxon>
        <taxon>Ascomycota</taxon>
        <taxon>Pezizomycotina</taxon>
        <taxon>Sordariomycetes</taxon>
        <taxon>Hypocreomycetidae</taxon>
        <taxon>Glomerellales</taxon>
        <taxon>Plectosphaerellaceae</taxon>
        <taxon>Plectosphaerella</taxon>
    </lineage>
</organism>
<dbReference type="CDD" id="cd14688">
    <property type="entry name" value="bZIP_YAP"/>
    <property type="match status" value="1"/>
</dbReference>
<dbReference type="EMBL" id="JAGPXD010000003">
    <property type="protein sequence ID" value="KAH7361922.1"/>
    <property type="molecule type" value="Genomic_DNA"/>
</dbReference>
<feature type="compositionally biased region" description="Polar residues" evidence="2">
    <location>
        <begin position="1"/>
        <end position="22"/>
    </location>
</feature>
<feature type="coiled-coil region" evidence="1">
    <location>
        <begin position="57"/>
        <end position="84"/>
    </location>
</feature>
<evidence type="ECO:0008006" key="5">
    <source>
        <dbReference type="Google" id="ProtNLM"/>
    </source>
</evidence>
<sequence length="304" mass="32838">MTSSPQKHPTSTTMTHETSEQLATRPRRSKTKVSPQHTLERVRNNQRLHRARRAEYVATLERELAEAKRKIESLKSQLCAANEELAQRCHRSQGTPAITSATVPLSIDDGALTPWSLIQSFDPLAGIAPSQVEEHNTLAVATAPAGEDMTNNIANLATAPIPYIAPPTWDSDFVIDIGESIDNIDPSIFLFETQPLDQFPTEAVASAGCCQTSTDQRSLQDLTALPPAASTEAIPPSTKPRDGATLLCSEAFGLVARYNSKGLSAVDVATWLWQGFRASVDSGEGCRVEAGLVFGLLAFISVEQ</sequence>
<proteinExistence type="predicted"/>
<accession>A0A8K0TFR8</accession>
<reference evidence="3" key="1">
    <citation type="journal article" date="2021" name="Nat. Commun.">
        <title>Genetic determinants of endophytism in the Arabidopsis root mycobiome.</title>
        <authorList>
            <person name="Mesny F."/>
            <person name="Miyauchi S."/>
            <person name="Thiergart T."/>
            <person name="Pickel B."/>
            <person name="Atanasova L."/>
            <person name="Karlsson M."/>
            <person name="Huettel B."/>
            <person name="Barry K.W."/>
            <person name="Haridas S."/>
            <person name="Chen C."/>
            <person name="Bauer D."/>
            <person name="Andreopoulos W."/>
            <person name="Pangilinan J."/>
            <person name="LaButti K."/>
            <person name="Riley R."/>
            <person name="Lipzen A."/>
            <person name="Clum A."/>
            <person name="Drula E."/>
            <person name="Henrissat B."/>
            <person name="Kohler A."/>
            <person name="Grigoriev I.V."/>
            <person name="Martin F.M."/>
            <person name="Hacquard S."/>
        </authorList>
    </citation>
    <scope>NUCLEOTIDE SEQUENCE</scope>
    <source>
        <strain evidence="3">MPI-CAGE-AT-0016</strain>
    </source>
</reference>
<feature type="region of interest" description="Disordered" evidence="2">
    <location>
        <begin position="1"/>
        <end position="47"/>
    </location>
</feature>
<dbReference type="AlphaFoldDB" id="A0A8K0TFR8"/>
<keyword evidence="1" id="KW-0175">Coiled coil</keyword>
<evidence type="ECO:0000313" key="3">
    <source>
        <dbReference type="EMBL" id="KAH7361922.1"/>
    </source>
</evidence>
<name>A0A8K0TFR8_9PEZI</name>
<evidence type="ECO:0000256" key="2">
    <source>
        <dbReference type="SAM" id="MobiDB-lite"/>
    </source>
</evidence>